<accession>A0A1I6CU07</accession>
<reference evidence="2" key="1">
    <citation type="submission" date="2016-10" db="EMBL/GenBank/DDBJ databases">
        <authorList>
            <person name="Varghese N."/>
            <person name="Submissions S."/>
        </authorList>
    </citation>
    <scope>NUCLEOTIDE SEQUENCE [LARGE SCALE GENOMIC DNA]</scope>
    <source>
        <strain evidence="2">DSM 3669</strain>
    </source>
</reference>
<sequence length="154" mass="17155">MKIIYHCFGGTHSSVTAAAAHLGMLPADRPPRPADLLAVPFFDTRENDDHGEIKLMGVDDSGNEVYFVGQRGAPQMLENVIFGLARHFDIPSRDFKMVNVMYKVNVSMKIGGTMSRRLKWIAAGRPLVTWGTVRAYAKIINLVRKIKAEESPIK</sequence>
<proteinExistence type="predicted"/>
<dbReference type="AlphaFoldDB" id="A0A1I6CU07"/>
<evidence type="ECO:0000313" key="2">
    <source>
        <dbReference type="Proteomes" id="UP000199584"/>
    </source>
</evidence>
<gene>
    <name evidence="1" type="ORF">SAMN05660706_10240</name>
</gene>
<organism evidence="1 2">
    <name type="scientific">Desulfoscipio geothermicus DSM 3669</name>
    <dbReference type="NCBI Taxonomy" id="1121426"/>
    <lineage>
        <taxon>Bacteria</taxon>
        <taxon>Bacillati</taxon>
        <taxon>Bacillota</taxon>
        <taxon>Clostridia</taxon>
        <taxon>Eubacteriales</taxon>
        <taxon>Desulfallaceae</taxon>
        <taxon>Desulfoscipio</taxon>
    </lineage>
</organism>
<evidence type="ECO:0008006" key="3">
    <source>
        <dbReference type="Google" id="ProtNLM"/>
    </source>
</evidence>
<dbReference type="Proteomes" id="UP000199584">
    <property type="component" value="Unassembled WGS sequence"/>
</dbReference>
<protein>
    <recommendedName>
        <fullName evidence="3">DUF3189 family protein</fullName>
    </recommendedName>
</protein>
<dbReference type="Pfam" id="PF11385">
    <property type="entry name" value="DUF3189"/>
    <property type="match status" value="1"/>
</dbReference>
<keyword evidence="2" id="KW-1185">Reference proteome</keyword>
<dbReference type="InterPro" id="IPR021525">
    <property type="entry name" value="DUF3189"/>
</dbReference>
<evidence type="ECO:0000313" key="1">
    <source>
        <dbReference type="EMBL" id="SFQ96668.1"/>
    </source>
</evidence>
<dbReference type="EMBL" id="FOYM01000002">
    <property type="protein sequence ID" value="SFQ96668.1"/>
    <property type="molecule type" value="Genomic_DNA"/>
</dbReference>
<name>A0A1I6CU07_9FIRM</name>
<dbReference type="STRING" id="39060.SAMN05660706_10240"/>
<dbReference type="OrthoDB" id="1680616at2"/>
<dbReference type="RefSeq" id="WP_092481720.1">
    <property type="nucleotide sequence ID" value="NZ_FOYM01000002.1"/>
</dbReference>